<sequence length="104" mass="11707">MRTSDHGFSLRELSSQSNPSVYIRAARCFLVEPALHADPKPCGGSHPKLTAVKDGRDIGTPVKSFGVWFYCVRFRYLADFDTSERIMVAHSDALDCIDGSWMYF</sequence>
<reference evidence="1" key="2">
    <citation type="submission" date="2022-06" db="UniProtKB">
        <authorList>
            <consortium name="EnsemblMetazoa"/>
        </authorList>
    </citation>
    <scope>IDENTIFICATION</scope>
    <source>
        <strain evidence="1">PS312</strain>
    </source>
</reference>
<proteinExistence type="predicted"/>
<evidence type="ECO:0000313" key="1">
    <source>
        <dbReference type="EnsemblMetazoa" id="PPA43875.1"/>
    </source>
</evidence>
<accession>A0A8R1UYG9</accession>
<name>A0A2A6B5Q5_PRIPA</name>
<evidence type="ECO:0000313" key="2">
    <source>
        <dbReference type="Proteomes" id="UP000005239"/>
    </source>
</evidence>
<organism evidence="1 2">
    <name type="scientific">Pristionchus pacificus</name>
    <name type="common">Parasitic nematode worm</name>
    <dbReference type="NCBI Taxonomy" id="54126"/>
    <lineage>
        <taxon>Eukaryota</taxon>
        <taxon>Metazoa</taxon>
        <taxon>Ecdysozoa</taxon>
        <taxon>Nematoda</taxon>
        <taxon>Chromadorea</taxon>
        <taxon>Rhabditida</taxon>
        <taxon>Rhabditina</taxon>
        <taxon>Diplogasteromorpha</taxon>
        <taxon>Diplogasteroidea</taxon>
        <taxon>Neodiplogasteridae</taxon>
        <taxon>Pristionchus</taxon>
    </lineage>
</organism>
<dbReference type="Proteomes" id="UP000005239">
    <property type="component" value="Unassembled WGS sequence"/>
</dbReference>
<dbReference type="EnsemblMetazoa" id="PPA43875.1">
    <property type="protein sequence ID" value="PPA43875.1"/>
    <property type="gene ID" value="WBGene00282244"/>
</dbReference>
<keyword evidence="2" id="KW-1185">Reference proteome</keyword>
<dbReference type="AlphaFoldDB" id="A0A2A6B5Q5"/>
<accession>A0A2A6B5Q5</accession>
<protein>
    <submittedName>
        <fullName evidence="1">Uncharacterized protein</fullName>
    </submittedName>
</protein>
<reference evidence="2" key="1">
    <citation type="journal article" date="2008" name="Nat. Genet.">
        <title>The Pristionchus pacificus genome provides a unique perspective on nematode lifestyle and parasitism.</title>
        <authorList>
            <person name="Dieterich C."/>
            <person name="Clifton S.W."/>
            <person name="Schuster L.N."/>
            <person name="Chinwalla A."/>
            <person name="Delehaunty K."/>
            <person name="Dinkelacker I."/>
            <person name="Fulton L."/>
            <person name="Fulton R."/>
            <person name="Godfrey J."/>
            <person name="Minx P."/>
            <person name="Mitreva M."/>
            <person name="Roeseler W."/>
            <person name="Tian H."/>
            <person name="Witte H."/>
            <person name="Yang S.P."/>
            <person name="Wilson R.K."/>
            <person name="Sommer R.J."/>
        </authorList>
    </citation>
    <scope>NUCLEOTIDE SEQUENCE [LARGE SCALE GENOMIC DNA]</scope>
    <source>
        <strain evidence="2">PS312</strain>
    </source>
</reference>
<gene>
    <name evidence="1" type="primary">WBGene00282244</name>
</gene>